<dbReference type="InterPro" id="IPR036388">
    <property type="entry name" value="WH-like_DNA-bd_sf"/>
</dbReference>
<sequence length="162" mass="18902">MDSDIPDEEVLVPSQKPRIQRKSRSLSLLTKRFIRLLEEAEHGVLDVRHAFTTLAVKQIRRIYDITNVLEGIGLIVKISKCHVKWVAAEQRRPYDKRLLKLKSELNDLKHKEFILDQMHLKNCATLCQIGTKQYESAQTFFNLNMYTFSVACCVWTPNLLQM</sequence>
<keyword evidence="5" id="KW-0539">Nucleus</keyword>
<evidence type="ECO:0000256" key="2">
    <source>
        <dbReference type="ARBA" id="ARBA00023015"/>
    </source>
</evidence>
<organism evidence="7 8">
    <name type="scientific">Fundulus heteroclitus</name>
    <name type="common">Killifish</name>
    <name type="synonym">Mummichog</name>
    <dbReference type="NCBI Taxonomy" id="8078"/>
    <lineage>
        <taxon>Eukaryota</taxon>
        <taxon>Metazoa</taxon>
        <taxon>Chordata</taxon>
        <taxon>Craniata</taxon>
        <taxon>Vertebrata</taxon>
        <taxon>Euteleostomi</taxon>
        <taxon>Actinopterygii</taxon>
        <taxon>Neopterygii</taxon>
        <taxon>Teleostei</taxon>
        <taxon>Neoteleostei</taxon>
        <taxon>Acanthomorphata</taxon>
        <taxon>Ovalentaria</taxon>
        <taxon>Atherinomorphae</taxon>
        <taxon>Cyprinodontiformes</taxon>
        <taxon>Fundulidae</taxon>
        <taxon>Fundulus</taxon>
    </lineage>
</organism>
<dbReference type="Pfam" id="PF02319">
    <property type="entry name" value="WHD_E2F_TDP"/>
    <property type="match status" value="1"/>
</dbReference>
<reference evidence="7" key="2">
    <citation type="submission" date="2025-09" db="UniProtKB">
        <authorList>
            <consortium name="Ensembl"/>
        </authorList>
    </citation>
    <scope>IDENTIFICATION</scope>
</reference>
<dbReference type="PANTHER" id="PTHR12081:SF18">
    <property type="entry name" value="TRANSCRIPTION FACTOR E2F2-RELATED"/>
    <property type="match status" value="1"/>
</dbReference>
<evidence type="ECO:0000313" key="7">
    <source>
        <dbReference type="Ensembl" id="ENSFHEP00000004435.1"/>
    </source>
</evidence>
<dbReference type="InterPro" id="IPR015633">
    <property type="entry name" value="E2F"/>
</dbReference>
<dbReference type="GO" id="GO:0000978">
    <property type="term" value="F:RNA polymerase II cis-regulatory region sequence-specific DNA binding"/>
    <property type="evidence" value="ECO:0007669"/>
    <property type="project" value="InterPro"/>
</dbReference>
<evidence type="ECO:0000313" key="8">
    <source>
        <dbReference type="Proteomes" id="UP000265000"/>
    </source>
</evidence>
<evidence type="ECO:0000256" key="1">
    <source>
        <dbReference type="ARBA" id="ARBA00010940"/>
    </source>
</evidence>
<dbReference type="InterPro" id="IPR036390">
    <property type="entry name" value="WH_DNA-bd_sf"/>
</dbReference>
<name>A0A3Q2NYS1_FUNHE</name>
<dbReference type="GO" id="GO:0000981">
    <property type="term" value="F:DNA-binding transcription factor activity, RNA polymerase II-specific"/>
    <property type="evidence" value="ECO:0007669"/>
    <property type="project" value="TreeGrafter"/>
</dbReference>
<dbReference type="Proteomes" id="UP000265000">
    <property type="component" value="Unplaced"/>
</dbReference>
<dbReference type="SMART" id="SM01372">
    <property type="entry name" value="E2F_TDP"/>
    <property type="match status" value="1"/>
</dbReference>
<dbReference type="SUPFAM" id="SSF46785">
    <property type="entry name" value="Winged helix' DNA-binding domain"/>
    <property type="match status" value="1"/>
</dbReference>
<dbReference type="AlphaFoldDB" id="A0A3Q2NYS1"/>
<evidence type="ECO:0000259" key="6">
    <source>
        <dbReference type="SMART" id="SM01372"/>
    </source>
</evidence>
<dbReference type="InterPro" id="IPR003316">
    <property type="entry name" value="E2F_WHTH_DNA-bd_dom"/>
</dbReference>
<dbReference type="Gene3D" id="1.10.10.10">
    <property type="entry name" value="Winged helix-like DNA-binding domain superfamily/Winged helix DNA-binding domain"/>
    <property type="match status" value="1"/>
</dbReference>
<keyword evidence="2 5" id="KW-0805">Transcription regulation</keyword>
<comment type="similarity">
    <text evidence="1 5">Belongs to the E2F/DP family.</text>
</comment>
<dbReference type="STRING" id="8078.ENSFHEP00000004435"/>
<protein>
    <recommendedName>
        <fullName evidence="6">E2F/DP family winged-helix DNA-binding domain-containing protein</fullName>
    </recommendedName>
</protein>
<reference evidence="7" key="1">
    <citation type="submission" date="2025-08" db="UniProtKB">
        <authorList>
            <consortium name="Ensembl"/>
        </authorList>
    </citation>
    <scope>IDENTIFICATION</scope>
</reference>
<evidence type="ECO:0000256" key="5">
    <source>
        <dbReference type="RuleBase" id="RU003796"/>
    </source>
</evidence>
<dbReference type="GeneTree" id="ENSGT00940000169012"/>
<dbReference type="FunFam" id="1.10.10.10:FF:000008">
    <property type="entry name" value="E2F transcription factor 1"/>
    <property type="match status" value="1"/>
</dbReference>
<keyword evidence="4 5" id="KW-0804">Transcription</keyword>
<dbReference type="PANTHER" id="PTHR12081">
    <property type="entry name" value="TRANSCRIPTION FACTOR E2F"/>
    <property type="match status" value="1"/>
</dbReference>
<keyword evidence="8" id="KW-1185">Reference proteome</keyword>
<evidence type="ECO:0000256" key="3">
    <source>
        <dbReference type="ARBA" id="ARBA00023125"/>
    </source>
</evidence>
<keyword evidence="3 5" id="KW-0238">DNA-binding</keyword>
<dbReference type="Ensembl" id="ENSFHET00000008862.1">
    <property type="protein sequence ID" value="ENSFHEP00000004435.1"/>
    <property type="gene ID" value="ENSFHEG00000005357.1"/>
</dbReference>
<comment type="subcellular location">
    <subcellularLocation>
        <location evidence="5">Nucleus</location>
    </subcellularLocation>
</comment>
<evidence type="ECO:0000256" key="4">
    <source>
        <dbReference type="ARBA" id="ARBA00023163"/>
    </source>
</evidence>
<proteinExistence type="inferred from homology"/>
<accession>A0A3Q2NYS1</accession>
<feature type="domain" description="E2F/DP family winged-helix DNA-binding" evidence="6">
    <location>
        <begin position="21"/>
        <end position="87"/>
    </location>
</feature>
<dbReference type="GO" id="GO:0090575">
    <property type="term" value="C:RNA polymerase II transcription regulator complex"/>
    <property type="evidence" value="ECO:0007669"/>
    <property type="project" value="TreeGrafter"/>
</dbReference>